<dbReference type="EMBL" id="CM042052">
    <property type="protein sequence ID" value="KAI3719519.1"/>
    <property type="molecule type" value="Genomic_DNA"/>
</dbReference>
<sequence length="97" mass="10878">MAEKEDMKIKREGGGGGGSIIFDLNTRAAKFNFDFICSGPRLRPTNFFLQVVFFVPFDVDFDRVQGGKIVKTKLVTAQSFLDSDEIDIHWFGVEVAV</sequence>
<proteinExistence type="predicted"/>
<accession>A0ACB9BAH2</accession>
<organism evidence="1 2">
    <name type="scientific">Arctium lappa</name>
    <name type="common">Greater burdock</name>
    <name type="synonym">Lappa major</name>
    <dbReference type="NCBI Taxonomy" id="4217"/>
    <lineage>
        <taxon>Eukaryota</taxon>
        <taxon>Viridiplantae</taxon>
        <taxon>Streptophyta</taxon>
        <taxon>Embryophyta</taxon>
        <taxon>Tracheophyta</taxon>
        <taxon>Spermatophyta</taxon>
        <taxon>Magnoliopsida</taxon>
        <taxon>eudicotyledons</taxon>
        <taxon>Gunneridae</taxon>
        <taxon>Pentapetalae</taxon>
        <taxon>asterids</taxon>
        <taxon>campanulids</taxon>
        <taxon>Asterales</taxon>
        <taxon>Asteraceae</taxon>
        <taxon>Carduoideae</taxon>
        <taxon>Cardueae</taxon>
        <taxon>Arctiinae</taxon>
        <taxon>Arctium</taxon>
    </lineage>
</organism>
<evidence type="ECO:0000313" key="2">
    <source>
        <dbReference type="Proteomes" id="UP001055879"/>
    </source>
</evidence>
<dbReference type="Proteomes" id="UP001055879">
    <property type="component" value="Linkage Group LG06"/>
</dbReference>
<gene>
    <name evidence="1" type="ORF">L6452_20419</name>
</gene>
<protein>
    <submittedName>
        <fullName evidence="1">Uncharacterized protein</fullName>
    </submittedName>
</protein>
<keyword evidence="2" id="KW-1185">Reference proteome</keyword>
<comment type="caution">
    <text evidence="1">The sequence shown here is derived from an EMBL/GenBank/DDBJ whole genome shotgun (WGS) entry which is preliminary data.</text>
</comment>
<name>A0ACB9BAH2_ARCLA</name>
<reference evidence="1 2" key="2">
    <citation type="journal article" date="2022" name="Mol. Ecol. Resour.">
        <title>The genomes of chicory, endive, great burdock and yacon provide insights into Asteraceae paleo-polyploidization history and plant inulin production.</title>
        <authorList>
            <person name="Fan W."/>
            <person name="Wang S."/>
            <person name="Wang H."/>
            <person name="Wang A."/>
            <person name="Jiang F."/>
            <person name="Liu H."/>
            <person name="Zhao H."/>
            <person name="Xu D."/>
            <person name="Zhang Y."/>
        </authorList>
    </citation>
    <scope>NUCLEOTIDE SEQUENCE [LARGE SCALE GENOMIC DNA]</scope>
    <source>
        <strain evidence="2">cv. Niubang</strain>
    </source>
</reference>
<reference evidence="2" key="1">
    <citation type="journal article" date="2022" name="Mol. Ecol. Resour.">
        <title>The genomes of chicory, endive, great burdock and yacon provide insights into Asteraceae palaeo-polyploidization history and plant inulin production.</title>
        <authorList>
            <person name="Fan W."/>
            <person name="Wang S."/>
            <person name="Wang H."/>
            <person name="Wang A."/>
            <person name="Jiang F."/>
            <person name="Liu H."/>
            <person name="Zhao H."/>
            <person name="Xu D."/>
            <person name="Zhang Y."/>
        </authorList>
    </citation>
    <scope>NUCLEOTIDE SEQUENCE [LARGE SCALE GENOMIC DNA]</scope>
    <source>
        <strain evidence="2">cv. Niubang</strain>
    </source>
</reference>
<evidence type="ECO:0000313" key="1">
    <source>
        <dbReference type="EMBL" id="KAI3719519.1"/>
    </source>
</evidence>